<organism evidence="1 2">
    <name type="scientific">Pleurotus cornucopiae</name>
    <name type="common">Cornucopia mushroom</name>
    <dbReference type="NCBI Taxonomy" id="5321"/>
    <lineage>
        <taxon>Eukaryota</taxon>
        <taxon>Fungi</taxon>
        <taxon>Dikarya</taxon>
        <taxon>Basidiomycota</taxon>
        <taxon>Agaricomycotina</taxon>
        <taxon>Agaricomycetes</taxon>
        <taxon>Agaricomycetidae</taxon>
        <taxon>Agaricales</taxon>
        <taxon>Pleurotineae</taxon>
        <taxon>Pleurotaceae</taxon>
        <taxon>Pleurotus</taxon>
    </lineage>
</organism>
<proteinExistence type="predicted"/>
<sequence length="380" mass="41523">MTPHAESANQLQRAQSFITKWRVNINRVDAQDSPTSPAFNSDLLEDSMNSASTLKPKQVAVAMLDHAMAKHKDRYESIFMKAFLAGAMLSFGGLLSEIISGGSAGINSANPGLVKIMGGFVFPVGLVISLSNRIVLQGQELLTSNMMVGSRYLSPGFVKLTSIFKIFPMGLIKGVIPWWSLPVNWIIVTFGNLVGSLFFAAILVRYSGIISTEPYLTYAKTFAMHKASDPAWHQIFLRGIGCNWLVSVAVWQAAGAKDTISKIFAIWIPIWIFVACGFDHVVANMFSVPLGIMFGADLTAAAYIRKSLIAAYLGNIVGALLVALPATYFYLRDYEAGGLRSAESGEAFNEVSTRHQHNQRNVPSSSEDVSTEDIEVRQKQ</sequence>
<comment type="caution">
    <text evidence="1">The sequence shown here is derived from an EMBL/GenBank/DDBJ whole genome shotgun (WGS) entry which is preliminary data.</text>
</comment>
<accession>A0ACB7IU22</accession>
<keyword evidence="2" id="KW-1185">Reference proteome</keyword>
<evidence type="ECO:0000313" key="2">
    <source>
        <dbReference type="Proteomes" id="UP000824881"/>
    </source>
</evidence>
<name>A0ACB7IU22_PLECO</name>
<evidence type="ECO:0000313" key="1">
    <source>
        <dbReference type="EMBL" id="KAG9221034.1"/>
    </source>
</evidence>
<gene>
    <name evidence="1" type="ORF">CCMSSC00406_0002366</name>
</gene>
<dbReference type="EMBL" id="WQMT02000007">
    <property type="protein sequence ID" value="KAG9221034.1"/>
    <property type="molecule type" value="Genomic_DNA"/>
</dbReference>
<dbReference type="Proteomes" id="UP000824881">
    <property type="component" value="Unassembled WGS sequence"/>
</dbReference>
<protein>
    <submittedName>
        <fullName evidence="1">Uncharacterized protein</fullName>
    </submittedName>
</protein>
<reference evidence="1 2" key="1">
    <citation type="journal article" date="2021" name="Appl. Environ. Microbiol.">
        <title>Genetic linkage and physical mapping for an oyster mushroom Pleurotus cornucopiae and QTL analysis for the trait cap color.</title>
        <authorList>
            <person name="Zhang Y."/>
            <person name="Gao W."/>
            <person name="Sonnenberg A."/>
            <person name="Chen Q."/>
            <person name="Zhang J."/>
            <person name="Huang C."/>
        </authorList>
    </citation>
    <scope>NUCLEOTIDE SEQUENCE [LARGE SCALE GENOMIC DNA]</scope>
    <source>
        <strain evidence="1">CCMSSC00406</strain>
    </source>
</reference>